<feature type="compositionally biased region" description="Acidic residues" evidence="1">
    <location>
        <begin position="342"/>
        <end position="356"/>
    </location>
</feature>
<dbReference type="EMBL" id="LGRX02035553">
    <property type="protein sequence ID" value="KAK3234156.1"/>
    <property type="molecule type" value="Genomic_DNA"/>
</dbReference>
<protein>
    <submittedName>
        <fullName evidence="2">Uncharacterized protein</fullName>
    </submittedName>
</protein>
<dbReference type="Proteomes" id="UP001190700">
    <property type="component" value="Unassembled WGS sequence"/>
</dbReference>
<accession>A0AAE0EMU3</accession>
<feature type="compositionally biased region" description="Polar residues" evidence="1">
    <location>
        <begin position="328"/>
        <end position="341"/>
    </location>
</feature>
<feature type="region of interest" description="Disordered" evidence="1">
    <location>
        <begin position="326"/>
        <end position="356"/>
    </location>
</feature>
<gene>
    <name evidence="2" type="ORF">CYMTET_55585</name>
</gene>
<proteinExistence type="predicted"/>
<organism evidence="2 3">
    <name type="scientific">Cymbomonas tetramitiformis</name>
    <dbReference type="NCBI Taxonomy" id="36881"/>
    <lineage>
        <taxon>Eukaryota</taxon>
        <taxon>Viridiplantae</taxon>
        <taxon>Chlorophyta</taxon>
        <taxon>Pyramimonadophyceae</taxon>
        <taxon>Pyramimonadales</taxon>
        <taxon>Pyramimonadaceae</taxon>
        <taxon>Cymbomonas</taxon>
    </lineage>
</organism>
<evidence type="ECO:0000256" key="1">
    <source>
        <dbReference type="SAM" id="MobiDB-lite"/>
    </source>
</evidence>
<name>A0AAE0EMU3_9CHLO</name>
<sequence length="356" mass="40030">MYTGTKKEDRPKVLRDFVLLCENMRRQHDATIRKRLRPPFNEMEPGAVWVVARPASVSDTDGEVSDEYLTSGTSLKGLTGGDGTIDSQYYFVLRAFIAALDSKFMMKGTQEKVDLLTCKPQEAGQDGLTYVKMCQRREMQLNTGKAVTDEVMRTFIEDCVERLRIRIFKTRVMEQLRVQFPPSNKVTWKDLEGIVEVQDRIKNDAESWILTLLQEIARRPGRNVYAALEGASMRSIPKTTGLDTSTSSSGNLSSGKWWEAENAAIRMYNLKNCFKDSDWGILVTDWQQLPNEEKDKYRITQASAEKKTPAGKTDSLKAEYQSMVAARQTGSRAGSVKSQVFSEDEGSDDDAVAALG</sequence>
<keyword evidence="3" id="KW-1185">Reference proteome</keyword>
<dbReference type="AlphaFoldDB" id="A0AAE0EMU3"/>
<reference evidence="2 3" key="1">
    <citation type="journal article" date="2015" name="Genome Biol. Evol.">
        <title>Comparative Genomics of a Bacterivorous Green Alga Reveals Evolutionary Causalities and Consequences of Phago-Mixotrophic Mode of Nutrition.</title>
        <authorList>
            <person name="Burns J.A."/>
            <person name="Paasch A."/>
            <person name="Narechania A."/>
            <person name="Kim E."/>
        </authorList>
    </citation>
    <scope>NUCLEOTIDE SEQUENCE [LARGE SCALE GENOMIC DNA]</scope>
    <source>
        <strain evidence="2 3">PLY_AMNH</strain>
    </source>
</reference>
<evidence type="ECO:0000313" key="2">
    <source>
        <dbReference type="EMBL" id="KAK3234156.1"/>
    </source>
</evidence>
<evidence type="ECO:0000313" key="3">
    <source>
        <dbReference type="Proteomes" id="UP001190700"/>
    </source>
</evidence>
<comment type="caution">
    <text evidence="2">The sequence shown here is derived from an EMBL/GenBank/DDBJ whole genome shotgun (WGS) entry which is preliminary data.</text>
</comment>